<feature type="region of interest" description="Disordered" evidence="10">
    <location>
        <begin position="330"/>
        <end position="354"/>
    </location>
</feature>
<dbReference type="SUPFAM" id="SSF56112">
    <property type="entry name" value="Protein kinase-like (PK-like)"/>
    <property type="match status" value="2"/>
</dbReference>
<dbReference type="AlphaFoldDB" id="A0A553N1U3"/>
<keyword evidence="14" id="KW-1185">Reference proteome</keyword>
<keyword evidence="6" id="KW-0418">Kinase</keyword>
<comment type="catalytic activity">
    <reaction evidence="9">
        <text>L-seryl-[protein] + ATP = O-phospho-L-seryl-[protein] + ADP + H(+)</text>
        <dbReference type="Rhea" id="RHEA:17989"/>
        <dbReference type="Rhea" id="RHEA-COMP:9863"/>
        <dbReference type="Rhea" id="RHEA-COMP:11604"/>
        <dbReference type="ChEBI" id="CHEBI:15378"/>
        <dbReference type="ChEBI" id="CHEBI:29999"/>
        <dbReference type="ChEBI" id="CHEBI:30616"/>
        <dbReference type="ChEBI" id="CHEBI:83421"/>
        <dbReference type="ChEBI" id="CHEBI:456216"/>
        <dbReference type="EC" id="2.7.11.1"/>
    </reaction>
</comment>
<comment type="catalytic activity">
    <reaction evidence="8">
        <text>L-threonyl-[protein] + ATP = O-phospho-L-threonyl-[protein] + ADP + H(+)</text>
        <dbReference type="Rhea" id="RHEA:46608"/>
        <dbReference type="Rhea" id="RHEA-COMP:11060"/>
        <dbReference type="Rhea" id="RHEA-COMP:11605"/>
        <dbReference type="ChEBI" id="CHEBI:15378"/>
        <dbReference type="ChEBI" id="CHEBI:30013"/>
        <dbReference type="ChEBI" id="CHEBI:30616"/>
        <dbReference type="ChEBI" id="CHEBI:61977"/>
        <dbReference type="ChEBI" id="CHEBI:456216"/>
        <dbReference type="EC" id="2.7.11.1"/>
    </reaction>
</comment>
<dbReference type="Gene3D" id="3.30.200.20">
    <property type="entry name" value="Phosphorylase Kinase, domain 1"/>
    <property type="match status" value="2"/>
</dbReference>
<comment type="similarity">
    <text evidence="1">Belongs to the protein kinase superfamily. CAMK Ser/Thr protein kinase family. PIM subfamily.</text>
</comment>
<evidence type="ECO:0000313" key="13">
    <source>
        <dbReference type="EMBL" id="TRY59372.1"/>
    </source>
</evidence>
<dbReference type="InterPro" id="IPR011009">
    <property type="entry name" value="Kinase-like_dom_sf"/>
</dbReference>
<feature type="compositionally biased region" description="Low complexity" evidence="10">
    <location>
        <begin position="240"/>
        <end position="249"/>
    </location>
</feature>
<dbReference type="EC" id="2.7.11.1" evidence="2"/>
<feature type="domain" description="Protein kinase" evidence="12">
    <location>
        <begin position="379"/>
        <end position="659"/>
    </location>
</feature>
<evidence type="ECO:0000256" key="7">
    <source>
        <dbReference type="ARBA" id="ARBA00022840"/>
    </source>
</evidence>
<dbReference type="Proteomes" id="UP000316079">
    <property type="component" value="Unassembled WGS sequence"/>
</dbReference>
<evidence type="ECO:0000313" key="14">
    <source>
        <dbReference type="Proteomes" id="UP000316079"/>
    </source>
</evidence>
<evidence type="ECO:0000256" key="10">
    <source>
        <dbReference type="SAM" id="MobiDB-lite"/>
    </source>
</evidence>
<evidence type="ECO:0000256" key="3">
    <source>
        <dbReference type="ARBA" id="ARBA00022527"/>
    </source>
</evidence>
<evidence type="ECO:0000256" key="5">
    <source>
        <dbReference type="ARBA" id="ARBA00022741"/>
    </source>
</evidence>
<name>A0A553N1U3_9TELE</name>
<feature type="region of interest" description="Disordered" evidence="10">
    <location>
        <begin position="187"/>
        <end position="206"/>
    </location>
</feature>
<feature type="transmembrane region" description="Helical" evidence="11">
    <location>
        <begin position="12"/>
        <end position="36"/>
    </location>
</feature>
<dbReference type="PANTHER" id="PTHR22984">
    <property type="entry name" value="SERINE/THREONINE-PROTEIN KINASE PIM"/>
    <property type="match status" value="1"/>
</dbReference>
<evidence type="ECO:0000256" key="4">
    <source>
        <dbReference type="ARBA" id="ARBA00022679"/>
    </source>
</evidence>
<sequence length="819" mass="92268">MNLLHTRGGAVIRALAVILKHLLNFPVPVLITVFWIHNHLVLLKLLLKLLLPVRGLFCQEIEHLTSILLVYITGIKGIAHKLRNTRAGGNIFFFLQTHPKHLILVKPHPVEELVLLKHHHGHWEHEVKVKLELDSSRGVAQESRGLRLTADNARICCCMVSSSLYPTHGGTATSAEEDRFIRSLYRNNSNNINNNNGTLPQSSSRRARKIFRRSGEPVPAPQAEADPVPGPSGLQGSVNAVADPAPDTAVPEDEASRGGSRRSRRGICSFFRRARMFFRRSGEPAGPIGLQRSVNTVPDEESSRRVARRGRRHLCTLLRREMFRRVRKIFRRSGTPAPQPEPDRVPGPSGLQSSENIEAAGTELVSDYSARRGNVSDIYEFKELLVNGSFGMVYKATQGSDRTVAIKSGPRPASDSYIVVPDHPEPLYREVAMMVMLHRPPISHFVIQMYEWFDGGDSLSMVMEYPQPCMSLKEFIDQENGVSITIACILMRQLVSAVEHCISRGVFHNDINLRNILVNVDFIPMVSSNNDSFLSKYLAHSDQLCPLQSKLIDFSTARLVDEDGYDSRTYDGAPRFQPPEALELVKYHAVPTNVWFLGIILATMLTGHLPFRLVKDIFIRPISGLGSINPRCQDLIRKCLERRPENRPTLEEIRLHPWMIPRVFFTLKAVAIKSGPRPASDSYIVVPDHPEPLYREVAMMVKLCRSPVCPNVIQMYEWFDGGDTLSMVMEYPQPCMSLKEFIDIENGLTANITRLIMGQLVNAVQHCISRGVFHNDINLRNILVNIDLIPKIKLMDFSSARLVDEDGYDSRTYDGESPF</sequence>
<dbReference type="GO" id="GO:0007346">
    <property type="term" value="P:regulation of mitotic cell cycle"/>
    <property type="evidence" value="ECO:0007669"/>
    <property type="project" value="TreeGrafter"/>
</dbReference>
<organism evidence="13 14">
    <name type="scientific">Danionella cerebrum</name>
    <dbReference type="NCBI Taxonomy" id="2873325"/>
    <lineage>
        <taxon>Eukaryota</taxon>
        <taxon>Metazoa</taxon>
        <taxon>Chordata</taxon>
        <taxon>Craniata</taxon>
        <taxon>Vertebrata</taxon>
        <taxon>Euteleostomi</taxon>
        <taxon>Actinopterygii</taxon>
        <taxon>Neopterygii</taxon>
        <taxon>Teleostei</taxon>
        <taxon>Ostariophysi</taxon>
        <taxon>Cypriniformes</taxon>
        <taxon>Danionidae</taxon>
        <taxon>Danioninae</taxon>
        <taxon>Danionella</taxon>
    </lineage>
</organism>
<evidence type="ECO:0000256" key="1">
    <source>
        <dbReference type="ARBA" id="ARBA00005505"/>
    </source>
</evidence>
<evidence type="ECO:0000256" key="9">
    <source>
        <dbReference type="ARBA" id="ARBA00048679"/>
    </source>
</evidence>
<evidence type="ECO:0000256" key="11">
    <source>
        <dbReference type="SAM" id="Phobius"/>
    </source>
</evidence>
<dbReference type="PROSITE" id="PS50011">
    <property type="entry name" value="PROTEIN_KINASE_DOM"/>
    <property type="match status" value="2"/>
</dbReference>
<protein>
    <recommendedName>
        <fullName evidence="2">non-specific serine/threonine protein kinase</fullName>
        <ecNumber evidence="2">2.7.11.1</ecNumber>
    </recommendedName>
</protein>
<evidence type="ECO:0000259" key="12">
    <source>
        <dbReference type="PROSITE" id="PS50011"/>
    </source>
</evidence>
<keyword evidence="7" id="KW-0067">ATP-binding</keyword>
<dbReference type="Pfam" id="PF00069">
    <property type="entry name" value="Pkinase"/>
    <property type="match status" value="2"/>
</dbReference>
<dbReference type="GO" id="GO:0004674">
    <property type="term" value="F:protein serine/threonine kinase activity"/>
    <property type="evidence" value="ECO:0007669"/>
    <property type="project" value="UniProtKB-KW"/>
</dbReference>
<dbReference type="PANTHER" id="PTHR22984:SF11">
    <property type="entry name" value="AURORA KINASE-RELATED"/>
    <property type="match status" value="1"/>
</dbReference>
<comment type="caution">
    <text evidence="13">The sequence shown here is derived from an EMBL/GenBank/DDBJ whole genome shotgun (WGS) entry which is preliminary data.</text>
</comment>
<evidence type="ECO:0000256" key="6">
    <source>
        <dbReference type="ARBA" id="ARBA00022777"/>
    </source>
</evidence>
<dbReference type="GO" id="GO:0005524">
    <property type="term" value="F:ATP binding"/>
    <property type="evidence" value="ECO:0007669"/>
    <property type="project" value="UniProtKB-KW"/>
</dbReference>
<keyword evidence="11" id="KW-0812">Transmembrane</keyword>
<dbReference type="STRING" id="623744.A0A553N1U3"/>
<gene>
    <name evidence="13" type="ORF">DNTS_013992</name>
</gene>
<keyword evidence="3" id="KW-0723">Serine/threonine-protein kinase</keyword>
<dbReference type="GO" id="GO:0005737">
    <property type="term" value="C:cytoplasm"/>
    <property type="evidence" value="ECO:0007669"/>
    <property type="project" value="TreeGrafter"/>
</dbReference>
<keyword evidence="4" id="KW-0808">Transferase</keyword>
<feature type="non-terminal residue" evidence="13">
    <location>
        <position position="819"/>
    </location>
</feature>
<accession>A0A553N1U3</accession>
<dbReference type="GO" id="GO:0043066">
    <property type="term" value="P:negative regulation of apoptotic process"/>
    <property type="evidence" value="ECO:0007669"/>
    <property type="project" value="TreeGrafter"/>
</dbReference>
<dbReference type="Gene3D" id="1.10.510.10">
    <property type="entry name" value="Transferase(Phosphotransferase) domain 1"/>
    <property type="match status" value="2"/>
</dbReference>
<evidence type="ECO:0000256" key="2">
    <source>
        <dbReference type="ARBA" id="ARBA00012513"/>
    </source>
</evidence>
<keyword evidence="11" id="KW-1133">Transmembrane helix</keyword>
<evidence type="ECO:0000256" key="8">
    <source>
        <dbReference type="ARBA" id="ARBA00047899"/>
    </source>
</evidence>
<reference evidence="13 14" key="1">
    <citation type="journal article" date="2019" name="Sci. Data">
        <title>Hybrid genome assembly and annotation of Danionella translucida.</title>
        <authorList>
            <person name="Kadobianskyi M."/>
            <person name="Schulze L."/>
            <person name="Schuelke M."/>
            <person name="Judkewitz B."/>
        </authorList>
    </citation>
    <scope>NUCLEOTIDE SEQUENCE [LARGE SCALE GENOMIC DNA]</scope>
    <source>
        <strain evidence="13 14">Bolton</strain>
    </source>
</reference>
<feature type="domain" description="Protein kinase" evidence="12">
    <location>
        <begin position="653"/>
        <end position="819"/>
    </location>
</feature>
<dbReference type="EMBL" id="SRMA01027127">
    <property type="protein sequence ID" value="TRY59372.1"/>
    <property type="molecule type" value="Genomic_DNA"/>
</dbReference>
<feature type="region of interest" description="Disordered" evidence="10">
    <location>
        <begin position="212"/>
        <end position="263"/>
    </location>
</feature>
<keyword evidence="11" id="KW-0472">Membrane</keyword>
<keyword evidence="5" id="KW-0547">Nucleotide-binding</keyword>
<feature type="compositionally biased region" description="Low complexity" evidence="10">
    <location>
        <begin position="187"/>
        <end position="196"/>
    </location>
</feature>
<dbReference type="OrthoDB" id="8596411at2759"/>
<dbReference type="InterPro" id="IPR051138">
    <property type="entry name" value="PIM_Ser/Thr_kinase"/>
</dbReference>
<dbReference type="InterPro" id="IPR000719">
    <property type="entry name" value="Prot_kinase_dom"/>
</dbReference>
<proteinExistence type="inferred from homology"/>